<comment type="function">
    <text evidence="9">Catalyzes the synthesis of 5,6-dihydrouridine (D), a modified base found in the D-loop of most tRNAs, via the reduction of the C5-C6 double bond in target uridines. Specifically modifies U20 and U20a in tRNAs.</text>
</comment>
<comment type="similarity">
    <text evidence="9">Belongs to the Dus family. DusA subfamily.</text>
</comment>
<dbReference type="Gene3D" id="3.20.20.70">
    <property type="entry name" value="Aldolase class I"/>
    <property type="match status" value="1"/>
</dbReference>
<keyword evidence="2 9" id="KW-0820">tRNA-binding</keyword>
<dbReference type="PANTHER" id="PTHR42907">
    <property type="entry name" value="FMN-LINKED OXIDOREDUCTASES SUPERFAMILY PROTEIN"/>
    <property type="match status" value="1"/>
</dbReference>
<feature type="region of interest" description="Disordered" evidence="10">
    <location>
        <begin position="41"/>
        <end position="63"/>
    </location>
</feature>
<evidence type="ECO:0000313" key="13">
    <source>
        <dbReference type="Proteomes" id="UP000295696"/>
    </source>
</evidence>
<dbReference type="GO" id="GO:0000049">
    <property type="term" value="F:tRNA binding"/>
    <property type="evidence" value="ECO:0007669"/>
    <property type="project" value="UniProtKB-UniRule"/>
</dbReference>
<evidence type="ECO:0000313" key="12">
    <source>
        <dbReference type="EMBL" id="TCS63735.1"/>
    </source>
</evidence>
<dbReference type="HAMAP" id="MF_02041">
    <property type="entry name" value="DusA_subfam"/>
    <property type="match status" value="1"/>
</dbReference>
<keyword evidence="4 9" id="KW-0288">FMN</keyword>
<feature type="domain" description="DUS-like FMN-binding" evidence="11">
    <location>
        <begin position="77"/>
        <end position="385"/>
    </location>
</feature>
<dbReference type="NCBIfam" id="NF008774">
    <property type="entry name" value="PRK11815.1"/>
    <property type="match status" value="1"/>
</dbReference>
<feature type="active site" description="Proton donor" evidence="9">
    <location>
        <position position="162"/>
    </location>
</feature>
<dbReference type="GO" id="GO:0050660">
    <property type="term" value="F:flavin adenine dinucleotide binding"/>
    <property type="evidence" value="ECO:0007669"/>
    <property type="project" value="InterPro"/>
</dbReference>
<proteinExistence type="inferred from homology"/>
<sequence length="395" mass="42559">MVVSPREVATVSMMENGADERVCGGATFRVWCNILLHRGQKRGQTGPRQRKTEQMAAQVSPVKQGKTGVSRAARLSVAPMMDWTDRHCRYLHRLLSSRALLYTEMVTAPALVRGGATHLLSFNAEEHPVALQLGGSDPAELAEAARMGAAAGYDEINLNVGCPSDRVQSGTFGAVLMKDPGLVAECCAAMIEASPVEVTVKCRIGVDDQDPEVVLPEFIARVSAAGVQRFAIHARKAWLQGLSPKQNRDVPPLDYNLALRMKGLFPALHLSVNGGIGSLDEAEAFLEQGFDGVMIGRVAYHSPTEILAQADRRIFGTGEDSDPVQVALAMMPYAERHIASGGKLAQVTRHMLGLFTGRPGARNWRRVLSEQAHRPGAGPELIEEALSSILDAQAA</sequence>
<dbReference type="PANTHER" id="PTHR42907:SF1">
    <property type="entry name" value="FMN-LINKED OXIDOREDUCTASES SUPERFAMILY PROTEIN"/>
    <property type="match status" value="1"/>
</dbReference>
<organism evidence="12 13">
    <name type="scientific">Primorskyibacter sedentarius</name>
    <dbReference type="NCBI Taxonomy" id="745311"/>
    <lineage>
        <taxon>Bacteria</taxon>
        <taxon>Pseudomonadati</taxon>
        <taxon>Pseudomonadota</taxon>
        <taxon>Alphaproteobacteria</taxon>
        <taxon>Rhodobacterales</taxon>
        <taxon>Roseobacteraceae</taxon>
        <taxon>Primorskyibacter</taxon>
    </lineage>
</organism>
<feature type="site" description="Interacts with tRNA; defines subfamily-specific binding signature" evidence="9">
    <location>
        <position position="362"/>
    </location>
</feature>
<dbReference type="Gene3D" id="1.20.120.1460">
    <property type="match status" value="1"/>
</dbReference>
<comment type="catalytic activity">
    <reaction evidence="9">
        <text>5,6-dihydrouridine(20) in tRNA + NAD(+) = uridine(20) in tRNA + NADH + H(+)</text>
        <dbReference type="Rhea" id="RHEA:53340"/>
        <dbReference type="Rhea" id="RHEA-COMP:13533"/>
        <dbReference type="Rhea" id="RHEA-COMP:13534"/>
        <dbReference type="ChEBI" id="CHEBI:15378"/>
        <dbReference type="ChEBI" id="CHEBI:57540"/>
        <dbReference type="ChEBI" id="CHEBI:57945"/>
        <dbReference type="ChEBI" id="CHEBI:65315"/>
        <dbReference type="ChEBI" id="CHEBI:74443"/>
        <dbReference type="EC" id="1.3.1.91"/>
    </reaction>
</comment>
<feature type="binding site" evidence="9">
    <location>
        <position position="132"/>
    </location>
    <ligand>
        <name>FMN</name>
        <dbReference type="ChEBI" id="CHEBI:58210"/>
    </ligand>
</feature>
<feature type="site" description="Interacts with tRNA; defines subfamily-specific binding signature" evidence="9">
    <location>
        <position position="365"/>
    </location>
</feature>
<gene>
    <name evidence="9" type="primary">dusA</name>
    <name evidence="12" type="ORF">EDD52_1062</name>
</gene>
<comment type="catalytic activity">
    <reaction evidence="9">
        <text>5,6-dihydrouridine(20a) in tRNA + NADP(+) = uridine(20a) in tRNA + NADPH + H(+)</text>
        <dbReference type="Rhea" id="RHEA:53344"/>
        <dbReference type="Rhea" id="RHEA-COMP:13535"/>
        <dbReference type="Rhea" id="RHEA-COMP:13536"/>
        <dbReference type="ChEBI" id="CHEBI:15378"/>
        <dbReference type="ChEBI" id="CHEBI:57783"/>
        <dbReference type="ChEBI" id="CHEBI:58349"/>
        <dbReference type="ChEBI" id="CHEBI:65315"/>
        <dbReference type="ChEBI" id="CHEBI:74443"/>
    </reaction>
</comment>
<dbReference type="CDD" id="cd02801">
    <property type="entry name" value="DUS_like_FMN"/>
    <property type="match status" value="1"/>
</dbReference>
<evidence type="ECO:0000256" key="7">
    <source>
        <dbReference type="ARBA" id="ARBA00022884"/>
    </source>
</evidence>
<protein>
    <recommendedName>
        <fullName evidence="9">tRNA-dihydrouridine(20/20a) synthase</fullName>
        <ecNumber evidence="9">1.3.1.91</ecNumber>
    </recommendedName>
    <alternativeName>
        <fullName evidence="9">U20-specific dihydrouridine synthase</fullName>
        <shortName evidence="9">U20-specific Dus</shortName>
    </alternativeName>
    <alternativeName>
        <fullName evidence="9">tRNA-dihydrouridine synthase A</fullName>
    </alternativeName>
</protein>
<dbReference type="Proteomes" id="UP000295696">
    <property type="component" value="Unassembled WGS sequence"/>
</dbReference>
<feature type="binding site" evidence="9">
    <location>
        <position position="233"/>
    </location>
    <ligand>
        <name>FMN</name>
        <dbReference type="ChEBI" id="CHEBI:58210"/>
    </ligand>
</feature>
<evidence type="ECO:0000256" key="4">
    <source>
        <dbReference type="ARBA" id="ARBA00022643"/>
    </source>
</evidence>
<keyword evidence="6 9" id="KW-0521">NADP</keyword>
<evidence type="ECO:0000256" key="2">
    <source>
        <dbReference type="ARBA" id="ARBA00022555"/>
    </source>
</evidence>
<dbReference type="GO" id="GO:0102266">
    <property type="term" value="F:tRNA-dihydrouridine20a synthase activity"/>
    <property type="evidence" value="ECO:0007669"/>
    <property type="project" value="RHEA"/>
</dbReference>
<dbReference type="InterPro" id="IPR004653">
    <property type="entry name" value="DusA"/>
</dbReference>
<feature type="binding site" evidence="9">
    <location>
        <begin position="296"/>
        <end position="297"/>
    </location>
    <ligand>
        <name>FMN</name>
        <dbReference type="ChEBI" id="CHEBI:58210"/>
    </ligand>
</feature>
<dbReference type="PROSITE" id="PS01136">
    <property type="entry name" value="UPF0034"/>
    <property type="match status" value="1"/>
</dbReference>
<dbReference type="GO" id="GO:0010181">
    <property type="term" value="F:FMN binding"/>
    <property type="evidence" value="ECO:0007669"/>
    <property type="project" value="UniProtKB-UniRule"/>
</dbReference>
<keyword evidence="7 9" id="KW-0694">RNA-binding</keyword>
<evidence type="ECO:0000256" key="9">
    <source>
        <dbReference type="HAMAP-Rule" id="MF_02041"/>
    </source>
</evidence>
<comment type="catalytic activity">
    <reaction evidence="9">
        <text>5,6-dihydrouridine(20) in tRNA + NADP(+) = uridine(20) in tRNA + NADPH + H(+)</text>
        <dbReference type="Rhea" id="RHEA:53336"/>
        <dbReference type="Rhea" id="RHEA-COMP:13533"/>
        <dbReference type="Rhea" id="RHEA-COMP:13534"/>
        <dbReference type="ChEBI" id="CHEBI:15378"/>
        <dbReference type="ChEBI" id="CHEBI:57783"/>
        <dbReference type="ChEBI" id="CHEBI:58349"/>
        <dbReference type="ChEBI" id="CHEBI:65315"/>
        <dbReference type="ChEBI" id="CHEBI:74443"/>
        <dbReference type="EC" id="1.3.1.91"/>
    </reaction>
</comment>
<dbReference type="Pfam" id="PF01207">
    <property type="entry name" value="Dus"/>
    <property type="match status" value="1"/>
</dbReference>
<dbReference type="InterPro" id="IPR018517">
    <property type="entry name" value="tRNA_hU_synthase_CS"/>
</dbReference>
<comment type="caution">
    <text evidence="12">The sequence shown here is derived from an EMBL/GenBank/DDBJ whole genome shotgun (WGS) entry which is preliminary data.</text>
</comment>
<evidence type="ECO:0000256" key="1">
    <source>
        <dbReference type="ARBA" id="ARBA00001917"/>
    </source>
</evidence>
<evidence type="ECO:0000256" key="6">
    <source>
        <dbReference type="ARBA" id="ARBA00022857"/>
    </source>
</evidence>
<dbReference type="GO" id="GO:0102264">
    <property type="term" value="F:tRNA-dihydrouridine20 synthase activity"/>
    <property type="evidence" value="ECO:0007669"/>
    <property type="project" value="UniProtKB-EC"/>
</dbReference>
<accession>A0A4R3JE68</accession>
<dbReference type="EC" id="1.3.1.91" evidence="9"/>
<comment type="cofactor">
    <cofactor evidence="1 9">
        <name>FMN</name>
        <dbReference type="ChEBI" id="CHEBI:58210"/>
    </cofactor>
</comment>
<keyword evidence="13" id="KW-1185">Reference proteome</keyword>
<feature type="binding site" evidence="9">
    <location>
        <begin position="273"/>
        <end position="275"/>
    </location>
    <ligand>
        <name>FMN</name>
        <dbReference type="ChEBI" id="CHEBI:58210"/>
    </ligand>
</feature>
<reference evidence="12 13" key="1">
    <citation type="submission" date="2019-03" db="EMBL/GenBank/DDBJ databases">
        <title>Genomic Encyclopedia of Type Strains, Phase IV (KMG-IV): sequencing the most valuable type-strain genomes for metagenomic binning, comparative biology and taxonomic classification.</title>
        <authorList>
            <person name="Goeker M."/>
        </authorList>
    </citation>
    <scope>NUCLEOTIDE SEQUENCE [LARGE SCALE GENOMIC DNA]</scope>
    <source>
        <strain evidence="12 13">DSM 104836</strain>
    </source>
</reference>
<evidence type="ECO:0000256" key="8">
    <source>
        <dbReference type="ARBA" id="ARBA00023002"/>
    </source>
</evidence>
<feature type="site" description="Interacts with tRNA" evidence="9">
    <location>
        <position position="159"/>
    </location>
</feature>
<feature type="binding site" evidence="9">
    <location>
        <position position="201"/>
    </location>
    <ligand>
        <name>FMN</name>
        <dbReference type="ChEBI" id="CHEBI:58210"/>
    </ligand>
</feature>
<name>A0A4R3JE68_9RHOB</name>
<dbReference type="InterPro" id="IPR035587">
    <property type="entry name" value="DUS-like_FMN-bd"/>
</dbReference>
<keyword evidence="5 9" id="KW-0819">tRNA processing</keyword>
<evidence type="ECO:0000256" key="3">
    <source>
        <dbReference type="ARBA" id="ARBA00022630"/>
    </source>
</evidence>
<evidence type="ECO:0000259" key="11">
    <source>
        <dbReference type="Pfam" id="PF01207"/>
    </source>
</evidence>
<evidence type="ECO:0000256" key="10">
    <source>
        <dbReference type="SAM" id="MobiDB-lite"/>
    </source>
</evidence>
<dbReference type="InterPro" id="IPR013785">
    <property type="entry name" value="Aldolase_TIM"/>
</dbReference>
<keyword evidence="3 9" id="KW-0285">Flavoprotein</keyword>
<evidence type="ECO:0000256" key="5">
    <source>
        <dbReference type="ARBA" id="ARBA00022694"/>
    </source>
</evidence>
<dbReference type="AlphaFoldDB" id="A0A4R3JE68"/>
<feature type="site" description="Interacts with tRNA" evidence="9">
    <location>
        <position position="248"/>
    </location>
</feature>
<feature type="binding site" evidence="9">
    <location>
        <begin position="79"/>
        <end position="81"/>
    </location>
    <ligand>
        <name>FMN</name>
        <dbReference type="ChEBI" id="CHEBI:58210"/>
    </ligand>
</feature>
<comment type="catalytic activity">
    <reaction evidence="9">
        <text>5,6-dihydrouridine(20a) in tRNA + NAD(+) = uridine(20a) in tRNA + NADH + H(+)</text>
        <dbReference type="Rhea" id="RHEA:53348"/>
        <dbReference type="Rhea" id="RHEA-COMP:13535"/>
        <dbReference type="Rhea" id="RHEA-COMP:13536"/>
        <dbReference type="ChEBI" id="CHEBI:15378"/>
        <dbReference type="ChEBI" id="CHEBI:57540"/>
        <dbReference type="ChEBI" id="CHEBI:57945"/>
        <dbReference type="ChEBI" id="CHEBI:65315"/>
        <dbReference type="ChEBI" id="CHEBI:74443"/>
    </reaction>
</comment>
<dbReference type="EMBL" id="SLZU01000006">
    <property type="protein sequence ID" value="TCS63735.1"/>
    <property type="molecule type" value="Genomic_DNA"/>
</dbReference>
<feature type="site" description="Interacts with tRNA; defines subfamily-specific binding signature" evidence="9">
    <location>
        <position position="245"/>
    </location>
</feature>
<keyword evidence="8 9" id="KW-0560">Oxidoreductase</keyword>
<dbReference type="SUPFAM" id="SSF51395">
    <property type="entry name" value="FMN-linked oxidoreductases"/>
    <property type="match status" value="1"/>
</dbReference>